<accession>A0A840CSM2</accession>
<dbReference type="GO" id="GO:0047617">
    <property type="term" value="F:fatty acyl-CoA hydrolase activity"/>
    <property type="evidence" value="ECO:0007669"/>
    <property type="project" value="TreeGrafter"/>
</dbReference>
<dbReference type="CDD" id="cd00586">
    <property type="entry name" value="4HBT"/>
    <property type="match status" value="1"/>
</dbReference>
<dbReference type="PANTHER" id="PTHR31793">
    <property type="entry name" value="4-HYDROXYBENZOYL-COA THIOESTERASE FAMILY MEMBER"/>
    <property type="match status" value="1"/>
</dbReference>
<gene>
    <name evidence="3" type="ORF">GGR21_002560</name>
</gene>
<dbReference type="Gene3D" id="3.10.129.10">
    <property type="entry name" value="Hotdog Thioesterase"/>
    <property type="match status" value="1"/>
</dbReference>
<dbReference type="SUPFAM" id="SSF54637">
    <property type="entry name" value="Thioesterase/thiol ester dehydrase-isomerase"/>
    <property type="match status" value="1"/>
</dbReference>
<evidence type="ECO:0000256" key="2">
    <source>
        <dbReference type="ARBA" id="ARBA00022801"/>
    </source>
</evidence>
<evidence type="ECO:0000313" key="3">
    <source>
        <dbReference type="EMBL" id="MBB4036654.1"/>
    </source>
</evidence>
<dbReference type="Proteomes" id="UP000555103">
    <property type="component" value="Unassembled WGS sequence"/>
</dbReference>
<dbReference type="PANTHER" id="PTHR31793:SF27">
    <property type="entry name" value="NOVEL THIOESTERASE SUPERFAMILY DOMAIN AND SAPOSIN A-TYPE DOMAIN CONTAINING PROTEIN (0610012H03RIK)"/>
    <property type="match status" value="1"/>
</dbReference>
<comment type="caution">
    <text evidence="3">The sequence shown here is derived from an EMBL/GenBank/DDBJ whole genome shotgun (WGS) entry which is preliminary data.</text>
</comment>
<dbReference type="Pfam" id="PF13279">
    <property type="entry name" value="4HBT_2"/>
    <property type="match status" value="1"/>
</dbReference>
<dbReference type="InterPro" id="IPR029069">
    <property type="entry name" value="HotDog_dom_sf"/>
</dbReference>
<proteinExistence type="inferred from homology"/>
<sequence length="135" mass="15637">MALTFENKMKVRDYECDSQGVVNNAIYLHYFEATRHELMEKCGLRLRDLTKGNIIPVVRNVNISYRNSLRGSEEFICTATAVRDGVRYYFHQEITRISDNTLCAKAVIEVVCLINGKVTAPDMFDKAFIDYLEWK</sequence>
<dbReference type="EMBL" id="JACIEP010000008">
    <property type="protein sequence ID" value="MBB4036654.1"/>
    <property type="molecule type" value="Genomic_DNA"/>
</dbReference>
<dbReference type="RefSeq" id="WP_183307549.1">
    <property type="nucleotide sequence ID" value="NZ_JACIEP010000008.1"/>
</dbReference>
<name>A0A840CSM2_9BACT</name>
<comment type="similarity">
    <text evidence="1">Belongs to the 4-hydroxybenzoyl-CoA thioesterase family.</text>
</comment>
<evidence type="ECO:0000313" key="4">
    <source>
        <dbReference type="Proteomes" id="UP000555103"/>
    </source>
</evidence>
<protein>
    <submittedName>
        <fullName evidence="3">Acyl-CoA thioester hydrolase</fullName>
        <ecNumber evidence="3">3.1.2.-</ecNumber>
    </submittedName>
</protein>
<dbReference type="InterPro" id="IPR050563">
    <property type="entry name" value="4-hydroxybenzoyl-CoA_TE"/>
</dbReference>
<evidence type="ECO:0000256" key="1">
    <source>
        <dbReference type="ARBA" id="ARBA00005953"/>
    </source>
</evidence>
<organism evidence="3 4">
    <name type="scientific">Dysgonomonas hofstadii</name>
    <dbReference type="NCBI Taxonomy" id="637886"/>
    <lineage>
        <taxon>Bacteria</taxon>
        <taxon>Pseudomonadati</taxon>
        <taxon>Bacteroidota</taxon>
        <taxon>Bacteroidia</taxon>
        <taxon>Bacteroidales</taxon>
        <taxon>Dysgonomonadaceae</taxon>
        <taxon>Dysgonomonas</taxon>
    </lineage>
</organism>
<keyword evidence="2 3" id="KW-0378">Hydrolase</keyword>
<keyword evidence="4" id="KW-1185">Reference proteome</keyword>
<dbReference type="AlphaFoldDB" id="A0A840CSM2"/>
<dbReference type="EC" id="3.1.2.-" evidence="3"/>
<reference evidence="3 4" key="1">
    <citation type="submission" date="2020-08" db="EMBL/GenBank/DDBJ databases">
        <title>Genomic Encyclopedia of Type Strains, Phase IV (KMG-IV): sequencing the most valuable type-strain genomes for metagenomic binning, comparative biology and taxonomic classification.</title>
        <authorList>
            <person name="Goeker M."/>
        </authorList>
    </citation>
    <scope>NUCLEOTIDE SEQUENCE [LARGE SCALE GENOMIC DNA]</scope>
    <source>
        <strain evidence="3 4">DSM 104969</strain>
    </source>
</reference>